<sequence>MLPPYRMQATRCRSFANPSTTCLPCVFNSTDSAHFQNCFI</sequence>
<protein>
    <submittedName>
        <fullName evidence="1">Uncharacterized protein</fullName>
    </submittedName>
</protein>
<organism evidence="1 2">
    <name type="scientific">Globisporangium ultimum (strain ATCC 200006 / CBS 805.95 / DAOM BR144)</name>
    <name type="common">Pythium ultimum</name>
    <dbReference type="NCBI Taxonomy" id="431595"/>
    <lineage>
        <taxon>Eukaryota</taxon>
        <taxon>Sar</taxon>
        <taxon>Stramenopiles</taxon>
        <taxon>Oomycota</taxon>
        <taxon>Peronosporomycetes</taxon>
        <taxon>Pythiales</taxon>
        <taxon>Pythiaceae</taxon>
        <taxon>Globisporangium</taxon>
    </lineage>
</organism>
<reference evidence="1" key="3">
    <citation type="submission" date="2015-02" db="UniProtKB">
        <authorList>
            <consortium name="EnsemblProtists"/>
        </authorList>
    </citation>
    <scope>IDENTIFICATION</scope>
    <source>
        <strain evidence="1">DAOM BR144</strain>
    </source>
</reference>
<evidence type="ECO:0000313" key="1">
    <source>
        <dbReference type="EnsemblProtists" id="PYU1_T014487"/>
    </source>
</evidence>
<dbReference type="EMBL" id="GL376575">
    <property type="status" value="NOT_ANNOTATED_CDS"/>
    <property type="molecule type" value="Genomic_DNA"/>
</dbReference>
<reference evidence="2" key="1">
    <citation type="journal article" date="2010" name="Genome Biol.">
        <title>Genome sequence of the necrotrophic plant pathogen Pythium ultimum reveals original pathogenicity mechanisms and effector repertoire.</title>
        <authorList>
            <person name="Levesque C.A."/>
            <person name="Brouwer H."/>
            <person name="Cano L."/>
            <person name="Hamilton J.P."/>
            <person name="Holt C."/>
            <person name="Huitema E."/>
            <person name="Raffaele S."/>
            <person name="Robideau G.P."/>
            <person name="Thines M."/>
            <person name="Win J."/>
            <person name="Zerillo M.M."/>
            <person name="Beakes G.W."/>
            <person name="Boore J.L."/>
            <person name="Busam D."/>
            <person name="Dumas B."/>
            <person name="Ferriera S."/>
            <person name="Fuerstenberg S.I."/>
            <person name="Gachon C.M."/>
            <person name="Gaulin E."/>
            <person name="Govers F."/>
            <person name="Grenville-Briggs L."/>
            <person name="Horner N."/>
            <person name="Hostetler J."/>
            <person name="Jiang R.H."/>
            <person name="Johnson J."/>
            <person name="Krajaejun T."/>
            <person name="Lin H."/>
            <person name="Meijer H.J."/>
            <person name="Moore B."/>
            <person name="Morris P."/>
            <person name="Phuntmart V."/>
            <person name="Puiu D."/>
            <person name="Shetty J."/>
            <person name="Stajich J.E."/>
            <person name="Tripathy S."/>
            <person name="Wawra S."/>
            <person name="van West P."/>
            <person name="Whitty B.R."/>
            <person name="Coutinho P.M."/>
            <person name="Henrissat B."/>
            <person name="Martin F."/>
            <person name="Thomas P.D."/>
            <person name="Tyler B.M."/>
            <person name="De Vries R.P."/>
            <person name="Kamoun S."/>
            <person name="Yandell M."/>
            <person name="Tisserat N."/>
            <person name="Buell C.R."/>
        </authorList>
    </citation>
    <scope>NUCLEOTIDE SEQUENCE</scope>
    <source>
        <strain evidence="2">DAOM:BR144</strain>
    </source>
</reference>
<reference evidence="2" key="2">
    <citation type="submission" date="2010-04" db="EMBL/GenBank/DDBJ databases">
        <authorList>
            <person name="Buell R."/>
            <person name="Hamilton J."/>
            <person name="Hostetler J."/>
        </authorList>
    </citation>
    <scope>NUCLEOTIDE SEQUENCE [LARGE SCALE GENOMIC DNA]</scope>
    <source>
        <strain evidence="2">DAOM:BR144</strain>
    </source>
</reference>
<proteinExistence type="predicted"/>
<dbReference type="Proteomes" id="UP000019132">
    <property type="component" value="Unassembled WGS sequence"/>
</dbReference>
<dbReference type="HOGENOM" id="CLU_3302525_0_0_1"/>
<dbReference type="InParanoid" id="K3XB88"/>
<evidence type="ECO:0000313" key="2">
    <source>
        <dbReference type="Proteomes" id="UP000019132"/>
    </source>
</evidence>
<dbReference type="AlphaFoldDB" id="K3XB88"/>
<accession>K3XB88</accession>
<dbReference type="VEuPathDB" id="FungiDB:PYU1_G014456"/>
<keyword evidence="2" id="KW-1185">Reference proteome</keyword>
<name>K3XB88_GLOUD</name>
<dbReference type="EnsemblProtists" id="PYU1_T014487">
    <property type="protein sequence ID" value="PYU1_T014487"/>
    <property type="gene ID" value="PYU1_G014456"/>
</dbReference>